<dbReference type="PANTHER" id="PTHR43065:SF46">
    <property type="entry name" value="C4-DICARBOXYLATE TRANSPORT SENSOR PROTEIN DCTB"/>
    <property type="match status" value="1"/>
</dbReference>
<reference evidence="11 12" key="1">
    <citation type="journal article" date="2011" name="Stand. Genomic Sci.">
        <title>Non-contiguous finished genome sequence of Bacteroides coprosuis type strain (PC139).</title>
        <authorList>
            <person name="Land M."/>
            <person name="Held B."/>
            <person name="Gronow S."/>
            <person name="Abt B."/>
            <person name="Lucas S."/>
            <person name="Del Rio T.G."/>
            <person name="Nolan M."/>
            <person name="Tice H."/>
            <person name="Cheng J.F."/>
            <person name="Pitluck S."/>
            <person name="Liolios K."/>
            <person name="Pagani I."/>
            <person name="Ivanova N."/>
            <person name="Mavromatis K."/>
            <person name="Mikhailova N."/>
            <person name="Pati A."/>
            <person name="Tapia R."/>
            <person name="Han C."/>
            <person name="Goodwin L."/>
            <person name="Chen A."/>
            <person name="Palaniappan K."/>
            <person name="Hauser L."/>
            <person name="Brambilla E.M."/>
            <person name="Rohde M."/>
            <person name="Goker M."/>
            <person name="Detter J.C."/>
            <person name="Woyke T."/>
            <person name="Bristow J."/>
            <person name="Eisen J.A."/>
            <person name="Markowitz V."/>
            <person name="Hugenholtz P."/>
            <person name="Kyrpides N.C."/>
            <person name="Klenk H.P."/>
            <person name="Lapidus A."/>
        </authorList>
    </citation>
    <scope>NUCLEOTIDE SEQUENCE</scope>
    <source>
        <strain evidence="11 12">DSM 18011</strain>
    </source>
</reference>
<keyword evidence="7" id="KW-0902">Two-component regulatory system</keyword>
<dbReference type="PROSITE" id="PS50109">
    <property type="entry name" value="HIS_KIN"/>
    <property type="match status" value="1"/>
</dbReference>
<dbReference type="GO" id="GO:0000160">
    <property type="term" value="P:phosphorelay signal transduction system"/>
    <property type="evidence" value="ECO:0007669"/>
    <property type="project" value="UniProtKB-KW"/>
</dbReference>
<evidence type="ECO:0000259" key="10">
    <source>
        <dbReference type="PROSITE" id="PS50112"/>
    </source>
</evidence>
<evidence type="ECO:0000313" key="11">
    <source>
        <dbReference type="EMBL" id="EGJ71914.1"/>
    </source>
</evidence>
<keyword evidence="3" id="KW-0808">Transferase</keyword>
<dbReference type="Gene3D" id="3.30.565.10">
    <property type="entry name" value="Histidine kinase-like ATPase, C-terminal domain"/>
    <property type="match status" value="1"/>
</dbReference>
<dbReference type="EMBL" id="CM001167">
    <property type="protein sequence ID" value="EGJ71914.1"/>
    <property type="molecule type" value="Genomic_DNA"/>
</dbReference>
<proteinExistence type="predicted"/>
<dbReference type="Gene3D" id="1.10.287.130">
    <property type="match status" value="1"/>
</dbReference>
<evidence type="ECO:0000256" key="1">
    <source>
        <dbReference type="ARBA" id="ARBA00000085"/>
    </source>
</evidence>
<dbReference type="Pfam" id="PF02518">
    <property type="entry name" value="HATPase_c"/>
    <property type="match status" value="1"/>
</dbReference>
<dbReference type="InterPro" id="IPR000014">
    <property type="entry name" value="PAS"/>
</dbReference>
<dbReference type="InterPro" id="IPR004358">
    <property type="entry name" value="Sig_transdc_His_kin-like_C"/>
</dbReference>
<dbReference type="SUPFAM" id="SSF55874">
    <property type="entry name" value="ATPase domain of HSP90 chaperone/DNA topoisomerase II/histidine kinase"/>
    <property type="match status" value="1"/>
</dbReference>
<dbReference type="SUPFAM" id="SSF55785">
    <property type="entry name" value="PYP-like sensor domain (PAS domain)"/>
    <property type="match status" value="1"/>
</dbReference>
<keyword evidence="8" id="KW-0472">Membrane</keyword>
<evidence type="ECO:0000256" key="4">
    <source>
        <dbReference type="ARBA" id="ARBA00022741"/>
    </source>
</evidence>
<gene>
    <name evidence="11" type="ORF">Bcop_1722</name>
</gene>
<dbReference type="InterPro" id="IPR005467">
    <property type="entry name" value="His_kinase_dom"/>
</dbReference>
<dbReference type="GO" id="GO:0004673">
    <property type="term" value="F:protein histidine kinase activity"/>
    <property type="evidence" value="ECO:0007669"/>
    <property type="project" value="UniProtKB-EC"/>
</dbReference>
<evidence type="ECO:0000256" key="7">
    <source>
        <dbReference type="ARBA" id="ARBA00023012"/>
    </source>
</evidence>
<dbReference type="InterPro" id="IPR035965">
    <property type="entry name" value="PAS-like_dom_sf"/>
</dbReference>
<evidence type="ECO:0000256" key="8">
    <source>
        <dbReference type="SAM" id="Phobius"/>
    </source>
</evidence>
<dbReference type="STRING" id="679937.Bcop_1722"/>
<dbReference type="HOGENOM" id="CLU_000445_114_4_10"/>
<dbReference type="eggNOG" id="COG5000">
    <property type="taxonomic scope" value="Bacteria"/>
</dbReference>
<keyword evidence="6" id="KW-0067">ATP-binding</keyword>
<dbReference type="OrthoDB" id="1931120at2"/>
<dbReference type="AlphaFoldDB" id="F3ZRA6"/>
<dbReference type="PRINTS" id="PR00344">
    <property type="entry name" value="BCTRLSENSOR"/>
</dbReference>
<protein>
    <recommendedName>
        <fullName evidence="2">histidine kinase</fullName>
        <ecNumber evidence="2">2.7.13.3</ecNumber>
    </recommendedName>
</protein>
<evidence type="ECO:0000313" key="12">
    <source>
        <dbReference type="Proteomes" id="UP000018439"/>
    </source>
</evidence>
<dbReference type="GO" id="GO:0005524">
    <property type="term" value="F:ATP binding"/>
    <property type="evidence" value="ECO:0007669"/>
    <property type="project" value="UniProtKB-KW"/>
</dbReference>
<keyword evidence="5 11" id="KW-0418">Kinase</keyword>
<dbReference type="Gene3D" id="3.30.450.20">
    <property type="entry name" value="PAS domain"/>
    <property type="match status" value="1"/>
</dbReference>
<accession>F3ZRA6</accession>
<dbReference type="PROSITE" id="PS50112">
    <property type="entry name" value="PAS"/>
    <property type="match status" value="1"/>
</dbReference>
<organism evidence="11 12">
    <name type="scientific">Bacteroides coprosuis DSM 18011</name>
    <dbReference type="NCBI Taxonomy" id="679937"/>
    <lineage>
        <taxon>Bacteria</taxon>
        <taxon>Pseudomonadati</taxon>
        <taxon>Bacteroidota</taxon>
        <taxon>Bacteroidia</taxon>
        <taxon>Bacteroidales</taxon>
        <taxon>Bacteroidaceae</taxon>
        <taxon>Bacteroides</taxon>
    </lineage>
</organism>
<evidence type="ECO:0000256" key="6">
    <source>
        <dbReference type="ARBA" id="ARBA00022840"/>
    </source>
</evidence>
<dbReference type="Pfam" id="PF13188">
    <property type="entry name" value="PAS_8"/>
    <property type="match status" value="1"/>
</dbReference>
<dbReference type="PANTHER" id="PTHR43065">
    <property type="entry name" value="SENSOR HISTIDINE KINASE"/>
    <property type="match status" value="1"/>
</dbReference>
<dbReference type="InterPro" id="IPR036890">
    <property type="entry name" value="HATPase_C_sf"/>
</dbReference>
<feature type="domain" description="Histidine kinase" evidence="9">
    <location>
        <begin position="229"/>
        <end position="443"/>
    </location>
</feature>
<keyword evidence="4" id="KW-0547">Nucleotide-binding</keyword>
<dbReference type="SMART" id="SM00387">
    <property type="entry name" value="HATPase_c"/>
    <property type="match status" value="1"/>
</dbReference>
<keyword evidence="8" id="KW-0812">Transmembrane</keyword>
<evidence type="ECO:0000256" key="3">
    <source>
        <dbReference type="ARBA" id="ARBA00022679"/>
    </source>
</evidence>
<dbReference type="Proteomes" id="UP000018439">
    <property type="component" value="Chromosome"/>
</dbReference>
<keyword evidence="8" id="KW-1133">Transmembrane helix</keyword>
<keyword evidence="12" id="KW-1185">Reference proteome</keyword>
<feature type="domain" description="PAS" evidence="10">
    <location>
        <begin position="109"/>
        <end position="146"/>
    </location>
</feature>
<sequence length="443" mass="50611">MFKSIDYKLGANLFLLIATAIAIPLLFIYGFISIGVFAILLLFILLYQINKLYSKLTKNVVFLFNAIENGDYAFKFQENIGSMRERELHRVMNHIKDILAQTKREIVEQERFFSIVIENVSTGIIILNEQNQVQTVNHAAEQLLGLPILTHLNQLQSINSELPLLFKNLEPSKEPKQITVHTERGDFQLSLRADRVKMQRGEIKIIILNNINIELDSKEMESWIKLIRVMTHEIMNSIAPITSLTDTLLFNLKTNTTHSEEKEILTEGLETIHTTAKELLQFVQSYRQFTRIPAPQPVSFDATALINKAILLTKENSLAKAVTFSFDENTPHLITADRSHFLQVVLNLLKNAVEATAHQEDGKIEITFENHDSDYDIIHIRNNGLPIPKEVAAQIFIPFFTTKEQGTGIGLSISRYIMRMHGGTITLQSKAEYTLFSLYFPRK</sequence>
<feature type="transmembrane region" description="Helical" evidence="8">
    <location>
        <begin position="13"/>
        <end position="46"/>
    </location>
</feature>
<evidence type="ECO:0000256" key="2">
    <source>
        <dbReference type="ARBA" id="ARBA00012438"/>
    </source>
</evidence>
<dbReference type="EC" id="2.7.13.3" evidence="2"/>
<evidence type="ECO:0000259" key="9">
    <source>
        <dbReference type="PROSITE" id="PS50109"/>
    </source>
</evidence>
<dbReference type="InterPro" id="IPR003594">
    <property type="entry name" value="HATPase_dom"/>
</dbReference>
<comment type="catalytic activity">
    <reaction evidence="1">
        <text>ATP + protein L-histidine = ADP + protein N-phospho-L-histidine.</text>
        <dbReference type="EC" id="2.7.13.3"/>
    </reaction>
</comment>
<evidence type="ECO:0000256" key="5">
    <source>
        <dbReference type="ARBA" id="ARBA00022777"/>
    </source>
</evidence>
<name>F3ZRA6_9BACE</name>